<reference evidence="1 2" key="1">
    <citation type="journal article" date="2008" name="Science">
        <title>The Physcomitrella genome reveals evolutionary insights into the conquest of land by plants.</title>
        <authorList>
            <person name="Rensing S."/>
            <person name="Lang D."/>
            <person name="Zimmer A."/>
            <person name="Terry A."/>
            <person name="Salamov A."/>
            <person name="Shapiro H."/>
            <person name="Nishiyama T."/>
            <person name="Perroud P.-F."/>
            <person name="Lindquist E."/>
            <person name="Kamisugi Y."/>
            <person name="Tanahashi T."/>
            <person name="Sakakibara K."/>
            <person name="Fujita T."/>
            <person name="Oishi K."/>
            <person name="Shin-I T."/>
            <person name="Kuroki Y."/>
            <person name="Toyoda A."/>
            <person name="Suzuki Y."/>
            <person name="Hashimoto A."/>
            <person name="Yamaguchi K."/>
            <person name="Sugano A."/>
            <person name="Kohara Y."/>
            <person name="Fujiyama A."/>
            <person name="Anterola A."/>
            <person name="Aoki S."/>
            <person name="Ashton N."/>
            <person name="Barbazuk W.B."/>
            <person name="Barker E."/>
            <person name="Bennetzen J."/>
            <person name="Bezanilla M."/>
            <person name="Blankenship R."/>
            <person name="Cho S.H."/>
            <person name="Dutcher S."/>
            <person name="Estelle M."/>
            <person name="Fawcett J.A."/>
            <person name="Gundlach H."/>
            <person name="Hanada K."/>
            <person name="Heyl A."/>
            <person name="Hicks K.A."/>
            <person name="Hugh J."/>
            <person name="Lohr M."/>
            <person name="Mayer K."/>
            <person name="Melkozernov A."/>
            <person name="Murata T."/>
            <person name="Nelson D."/>
            <person name="Pils B."/>
            <person name="Prigge M."/>
            <person name="Reiss B."/>
            <person name="Renner T."/>
            <person name="Rombauts S."/>
            <person name="Rushton P."/>
            <person name="Sanderfoot A."/>
            <person name="Schween G."/>
            <person name="Shiu S.-H."/>
            <person name="Stueber K."/>
            <person name="Theodoulou F.L."/>
            <person name="Tu H."/>
            <person name="Van de Peer Y."/>
            <person name="Verrier P.J."/>
            <person name="Waters E."/>
            <person name="Wood A."/>
            <person name="Yang L."/>
            <person name="Cove D."/>
            <person name="Cuming A."/>
            <person name="Hasebe M."/>
            <person name="Lucas S."/>
            <person name="Mishler D.B."/>
            <person name="Reski R."/>
            <person name="Grigoriev I."/>
            <person name="Quatrano R.S."/>
            <person name="Boore J.L."/>
        </authorList>
    </citation>
    <scope>NUCLEOTIDE SEQUENCE [LARGE SCALE GENOMIC DNA]</scope>
    <source>
        <strain evidence="1 2">cv. Gransden 2004</strain>
    </source>
</reference>
<protein>
    <submittedName>
        <fullName evidence="1">Uncharacterized protein</fullName>
    </submittedName>
</protein>
<dbReference type="Proteomes" id="UP000006727">
    <property type="component" value="Chromosome 3"/>
</dbReference>
<dbReference type="Gramene" id="Pp3c3_35100V3.2">
    <property type="protein sequence ID" value="Pp3c3_35100V3.2"/>
    <property type="gene ID" value="Pp3c3_35100"/>
</dbReference>
<sequence length="39" mass="4470">MVLSWHATTYLILMSDSTTMILDNNSNEELDKNQVINDV</sequence>
<reference evidence="1" key="3">
    <citation type="submission" date="2020-12" db="UniProtKB">
        <authorList>
            <consortium name="EnsemblPlants"/>
        </authorList>
    </citation>
    <scope>IDENTIFICATION</scope>
</reference>
<name>A0A7I4DEE6_PHYPA</name>
<dbReference type="EMBL" id="ABEU02000003">
    <property type="status" value="NOT_ANNOTATED_CDS"/>
    <property type="molecule type" value="Genomic_DNA"/>
</dbReference>
<dbReference type="AlphaFoldDB" id="A0A7I4DEE6"/>
<evidence type="ECO:0000313" key="2">
    <source>
        <dbReference type="Proteomes" id="UP000006727"/>
    </source>
</evidence>
<organism evidence="1 2">
    <name type="scientific">Physcomitrium patens</name>
    <name type="common">Spreading-leaved earth moss</name>
    <name type="synonym">Physcomitrella patens</name>
    <dbReference type="NCBI Taxonomy" id="3218"/>
    <lineage>
        <taxon>Eukaryota</taxon>
        <taxon>Viridiplantae</taxon>
        <taxon>Streptophyta</taxon>
        <taxon>Embryophyta</taxon>
        <taxon>Bryophyta</taxon>
        <taxon>Bryophytina</taxon>
        <taxon>Bryopsida</taxon>
        <taxon>Funariidae</taxon>
        <taxon>Funariales</taxon>
        <taxon>Funariaceae</taxon>
        <taxon>Physcomitrium</taxon>
    </lineage>
</organism>
<keyword evidence="2" id="KW-1185">Reference proteome</keyword>
<accession>A0A7I4DEE6</accession>
<proteinExistence type="predicted"/>
<evidence type="ECO:0000313" key="1">
    <source>
        <dbReference type="EnsemblPlants" id="Pp3c3_35100V3.2"/>
    </source>
</evidence>
<dbReference type="EnsemblPlants" id="Pp3c3_35100V3.2">
    <property type="protein sequence ID" value="Pp3c3_35100V3.2"/>
    <property type="gene ID" value="Pp3c3_35100"/>
</dbReference>
<reference evidence="1 2" key="2">
    <citation type="journal article" date="2018" name="Plant J.">
        <title>The Physcomitrella patens chromosome-scale assembly reveals moss genome structure and evolution.</title>
        <authorList>
            <person name="Lang D."/>
            <person name="Ullrich K.K."/>
            <person name="Murat F."/>
            <person name="Fuchs J."/>
            <person name="Jenkins J."/>
            <person name="Haas F.B."/>
            <person name="Piednoel M."/>
            <person name="Gundlach H."/>
            <person name="Van Bel M."/>
            <person name="Meyberg R."/>
            <person name="Vives C."/>
            <person name="Morata J."/>
            <person name="Symeonidi A."/>
            <person name="Hiss M."/>
            <person name="Muchero W."/>
            <person name="Kamisugi Y."/>
            <person name="Saleh O."/>
            <person name="Blanc G."/>
            <person name="Decker E.L."/>
            <person name="van Gessel N."/>
            <person name="Grimwood J."/>
            <person name="Hayes R.D."/>
            <person name="Graham S.W."/>
            <person name="Gunter L.E."/>
            <person name="McDaniel S.F."/>
            <person name="Hoernstein S.N.W."/>
            <person name="Larsson A."/>
            <person name="Li F.W."/>
            <person name="Perroud P.F."/>
            <person name="Phillips J."/>
            <person name="Ranjan P."/>
            <person name="Rokshar D.S."/>
            <person name="Rothfels C.J."/>
            <person name="Schneider L."/>
            <person name="Shu S."/>
            <person name="Stevenson D.W."/>
            <person name="Thummler F."/>
            <person name="Tillich M."/>
            <person name="Villarreal Aguilar J.C."/>
            <person name="Widiez T."/>
            <person name="Wong G.K."/>
            <person name="Wymore A."/>
            <person name="Zhang Y."/>
            <person name="Zimmer A.D."/>
            <person name="Quatrano R.S."/>
            <person name="Mayer K.F.X."/>
            <person name="Goodstein D."/>
            <person name="Casacuberta J.M."/>
            <person name="Vandepoele K."/>
            <person name="Reski R."/>
            <person name="Cuming A.C."/>
            <person name="Tuskan G.A."/>
            <person name="Maumus F."/>
            <person name="Salse J."/>
            <person name="Schmutz J."/>
            <person name="Rensing S.A."/>
        </authorList>
    </citation>
    <scope>NUCLEOTIDE SEQUENCE [LARGE SCALE GENOMIC DNA]</scope>
    <source>
        <strain evidence="1 2">cv. Gransden 2004</strain>
    </source>
</reference>